<dbReference type="EMBL" id="MKCT01000047">
    <property type="protein sequence ID" value="OHX19110.1"/>
    <property type="molecule type" value="Genomic_DNA"/>
</dbReference>
<protein>
    <submittedName>
        <fullName evidence="2">Uncharacterized protein</fullName>
    </submittedName>
</protein>
<dbReference type="RefSeq" id="WP_071113919.1">
    <property type="nucleotide sequence ID" value="NZ_MKCT01000047.1"/>
</dbReference>
<reference evidence="2 3" key="1">
    <citation type="submission" date="2016-09" db="EMBL/GenBank/DDBJ databases">
        <title>Chromobacterium muskegensis sp. nov., an insecticidal bacterium isolated from Sphagnum bogs.</title>
        <authorList>
            <person name="Sparks M.E."/>
            <person name="Blackburn M.B."/>
            <person name="Gundersen-Rindal D.E."/>
            <person name="Mitchell A."/>
            <person name="Farrar R."/>
            <person name="Kuhar D."/>
        </authorList>
    </citation>
    <scope>NUCLEOTIDE SEQUENCE [LARGE SCALE GENOMIC DNA]</scope>
    <source>
        <strain evidence="2 3">14B-1</strain>
    </source>
</reference>
<sequence>MYAWAGGKRQSEGSDRLVDTGDASYREENRLTYLDLVDMAEGQAWFMNRNHLIKMNTFYVQLDGAVTKDAKHNTLFPLGNDMSKALAADKIMQDVMGVAEPGKSGDAMMRFKRRIFDDVEQLFRMAEQREIPADSASARPQAAQAAGALEEDVFVRICDLQAEHGLLMRAAVVAGLADGMLADVPMADRMAEREEAGLATRLLPEEMAEYAGSLLEQAMLEGGEPLHVEAGGRDEAPSASLPLTGFSAAAFFNATDTGDAPQEPPAESLDLAELADFFGAPSEAQPELQGDESGSDPYLGEVLLECEALAVEHGLLEQAMRVDAALLAMLAAAERGDGAMDEMDQQVGYILGSEDAGQFLELLLVEAEEERV</sequence>
<proteinExistence type="predicted"/>
<feature type="region of interest" description="Disordered" evidence="1">
    <location>
        <begin position="1"/>
        <end position="21"/>
    </location>
</feature>
<keyword evidence="3" id="KW-1185">Reference proteome</keyword>
<gene>
    <name evidence="2" type="ORF">BI344_19405</name>
</gene>
<organism evidence="2 3">
    <name type="scientific">Chromobacterium sphagni</name>
    <dbReference type="NCBI Taxonomy" id="1903179"/>
    <lineage>
        <taxon>Bacteria</taxon>
        <taxon>Pseudomonadati</taxon>
        <taxon>Pseudomonadota</taxon>
        <taxon>Betaproteobacteria</taxon>
        <taxon>Neisseriales</taxon>
        <taxon>Chromobacteriaceae</taxon>
        <taxon>Chromobacterium</taxon>
    </lineage>
</organism>
<feature type="compositionally biased region" description="Basic and acidic residues" evidence="1">
    <location>
        <begin position="9"/>
        <end position="21"/>
    </location>
</feature>
<accession>A0ABX3CAQ2</accession>
<evidence type="ECO:0000256" key="1">
    <source>
        <dbReference type="SAM" id="MobiDB-lite"/>
    </source>
</evidence>
<name>A0ABX3CAQ2_9NEIS</name>
<evidence type="ECO:0000313" key="2">
    <source>
        <dbReference type="EMBL" id="OHX19110.1"/>
    </source>
</evidence>
<comment type="caution">
    <text evidence="2">The sequence shown here is derived from an EMBL/GenBank/DDBJ whole genome shotgun (WGS) entry which is preliminary data.</text>
</comment>
<dbReference type="Proteomes" id="UP000180280">
    <property type="component" value="Unassembled WGS sequence"/>
</dbReference>
<evidence type="ECO:0000313" key="3">
    <source>
        <dbReference type="Proteomes" id="UP000180280"/>
    </source>
</evidence>